<reference evidence="5 6" key="1">
    <citation type="journal article" date="2011" name="Stand. Genomic Sci.">
        <title>Complete genome sequence of the acetate-degrading sulfate reducer Desulfobacca acetoxidans type strain (ASRB2).</title>
        <authorList>
            <person name="Goker M."/>
            <person name="Teshima H."/>
            <person name="Lapidus A."/>
            <person name="Nolan M."/>
            <person name="Lucas S."/>
            <person name="Hammon N."/>
            <person name="Deshpande S."/>
            <person name="Cheng J.F."/>
            <person name="Tapia R."/>
            <person name="Han C."/>
            <person name="Goodwin L."/>
            <person name="Pitluck S."/>
            <person name="Huntemann M."/>
            <person name="Liolios K."/>
            <person name="Ivanova N."/>
            <person name="Pagani I."/>
            <person name="Mavromatis K."/>
            <person name="Ovchinikova G."/>
            <person name="Pati A."/>
            <person name="Chen A."/>
            <person name="Palaniappan K."/>
            <person name="Land M."/>
            <person name="Hauser L."/>
            <person name="Brambilla E.M."/>
            <person name="Rohde M."/>
            <person name="Spring S."/>
            <person name="Detter J.C."/>
            <person name="Woyke T."/>
            <person name="Bristow J."/>
            <person name="Eisen J.A."/>
            <person name="Markowitz V."/>
            <person name="Hugenholtz P."/>
            <person name="Kyrpides N.C."/>
            <person name="Klenk H.P."/>
        </authorList>
    </citation>
    <scope>NUCLEOTIDE SEQUENCE [LARGE SCALE GENOMIC DNA]</scope>
    <source>
        <strain evidence="6">ATCC 700848 / DSM 11109 / ASRB2</strain>
    </source>
</reference>
<feature type="domain" description="Small ribosomal subunit protein eS31" evidence="4">
    <location>
        <begin position="53"/>
        <end position="82"/>
    </location>
</feature>
<keyword evidence="6" id="KW-1185">Reference proteome</keyword>
<dbReference type="InterPro" id="IPR002906">
    <property type="entry name" value="Ribosomal_eS31"/>
</dbReference>
<proteinExistence type="predicted"/>
<evidence type="ECO:0000256" key="2">
    <source>
        <dbReference type="ARBA" id="ARBA00022980"/>
    </source>
</evidence>
<evidence type="ECO:0000256" key="1">
    <source>
        <dbReference type="ARBA" id="ARBA00022833"/>
    </source>
</evidence>
<dbReference type="GO" id="GO:1990904">
    <property type="term" value="C:ribonucleoprotein complex"/>
    <property type="evidence" value="ECO:0007669"/>
    <property type="project" value="UniProtKB-KW"/>
</dbReference>
<dbReference type="RefSeq" id="WP_013705534.1">
    <property type="nucleotide sequence ID" value="NC_015388.1"/>
</dbReference>
<dbReference type="InterPro" id="IPR011332">
    <property type="entry name" value="Ribosomal_zn-bd"/>
</dbReference>
<organism evidence="5 6">
    <name type="scientific">Desulfobacca acetoxidans (strain ATCC 700848 / DSM 11109 / ASRB2)</name>
    <dbReference type="NCBI Taxonomy" id="880072"/>
    <lineage>
        <taxon>Bacteria</taxon>
        <taxon>Pseudomonadati</taxon>
        <taxon>Thermodesulfobacteriota</taxon>
        <taxon>Desulfobaccia</taxon>
        <taxon>Desulfobaccales</taxon>
        <taxon>Desulfobaccaceae</taxon>
        <taxon>Desulfobacca</taxon>
    </lineage>
</organism>
<accession>F2NG08</accession>
<dbReference type="STRING" id="880072.Desac_0535"/>
<protein>
    <recommendedName>
        <fullName evidence="4">Small ribosomal subunit protein eS31 domain-containing protein</fullName>
    </recommendedName>
</protein>
<evidence type="ECO:0000256" key="3">
    <source>
        <dbReference type="ARBA" id="ARBA00023274"/>
    </source>
</evidence>
<keyword evidence="2" id="KW-0689">Ribosomal protein</keyword>
<sequence length="102" mass="11468">MKPGAAIMKLTAMGFRFKMNGDKIRYDWCGKGKPDMEAVAPLFEAIKAERDAAILFLRVYCPRCGGCVFYSDHTGEQHCAKCEPPDWNCIEKLFPYTAGVCH</sequence>
<evidence type="ECO:0000313" key="6">
    <source>
        <dbReference type="Proteomes" id="UP000000483"/>
    </source>
</evidence>
<dbReference type="Proteomes" id="UP000000483">
    <property type="component" value="Chromosome"/>
</dbReference>
<dbReference type="EMBL" id="CP002629">
    <property type="protein sequence ID" value="AEB08421.1"/>
    <property type="molecule type" value="Genomic_DNA"/>
</dbReference>
<reference evidence="6" key="2">
    <citation type="submission" date="2011-03" db="EMBL/GenBank/DDBJ databases">
        <title>The complete genome of Desulfobacca acetoxidans DSM 11109.</title>
        <authorList>
            <consortium name="US DOE Joint Genome Institute (JGI-PGF)"/>
            <person name="Lucas S."/>
            <person name="Copeland A."/>
            <person name="Lapidus A."/>
            <person name="Bruce D."/>
            <person name="Goodwin L."/>
            <person name="Pitluck S."/>
            <person name="Peters L."/>
            <person name="Kyrpides N."/>
            <person name="Mavromatis K."/>
            <person name="Ivanova N."/>
            <person name="Ovchinnikova G."/>
            <person name="Teshima H."/>
            <person name="Detter J.C."/>
            <person name="Han C."/>
            <person name="Land M."/>
            <person name="Hauser L."/>
            <person name="Markowitz V."/>
            <person name="Cheng J.-F."/>
            <person name="Hugenholtz P."/>
            <person name="Woyke T."/>
            <person name="Wu D."/>
            <person name="Spring S."/>
            <person name="Schueler E."/>
            <person name="Brambilla E."/>
            <person name="Klenk H.-P."/>
            <person name="Eisen J.A."/>
        </authorList>
    </citation>
    <scope>NUCLEOTIDE SEQUENCE [LARGE SCALE GENOMIC DNA]</scope>
    <source>
        <strain evidence="6">ATCC 700848 / DSM 11109 / ASRB2</strain>
    </source>
</reference>
<keyword evidence="1" id="KW-0862">Zinc</keyword>
<dbReference type="GO" id="GO:0006412">
    <property type="term" value="P:translation"/>
    <property type="evidence" value="ECO:0007669"/>
    <property type="project" value="InterPro"/>
</dbReference>
<dbReference type="KEGG" id="dao:Desac_0535"/>
<evidence type="ECO:0000259" key="4">
    <source>
        <dbReference type="Pfam" id="PF01599"/>
    </source>
</evidence>
<evidence type="ECO:0000313" key="5">
    <source>
        <dbReference type="EMBL" id="AEB08421.1"/>
    </source>
</evidence>
<dbReference type="HOGENOM" id="CLU_2272817_0_0_7"/>
<dbReference type="SUPFAM" id="SSF57829">
    <property type="entry name" value="Zn-binding ribosomal proteins"/>
    <property type="match status" value="1"/>
</dbReference>
<keyword evidence="3" id="KW-0687">Ribonucleoprotein</keyword>
<dbReference type="GO" id="GO:0003735">
    <property type="term" value="F:structural constituent of ribosome"/>
    <property type="evidence" value="ECO:0007669"/>
    <property type="project" value="InterPro"/>
</dbReference>
<dbReference type="AlphaFoldDB" id="F2NG08"/>
<dbReference type="GO" id="GO:0005840">
    <property type="term" value="C:ribosome"/>
    <property type="evidence" value="ECO:0007669"/>
    <property type="project" value="UniProtKB-KW"/>
</dbReference>
<dbReference type="Pfam" id="PF01599">
    <property type="entry name" value="Ribosomal_S27"/>
    <property type="match status" value="1"/>
</dbReference>
<name>F2NG08_DESAR</name>
<gene>
    <name evidence="5" type="ordered locus">Desac_0535</name>
</gene>